<organism evidence="1">
    <name type="scientific">Arundo donax</name>
    <name type="common">Giant reed</name>
    <name type="synonym">Donax arundinaceus</name>
    <dbReference type="NCBI Taxonomy" id="35708"/>
    <lineage>
        <taxon>Eukaryota</taxon>
        <taxon>Viridiplantae</taxon>
        <taxon>Streptophyta</taxon>
        <taxon>Embryophyta</taxon>
        <taxon>Tracheophyta</taxon>
        <taxon>Spermatophyta</taxon>
        <taxon>Magnoliopsida</taxon>
        <taxon>Liliopsida</taxon>
        <taxon>Poales</taxon>
        <taxon>Poaceae</taxon>
        <taxon>PACMAD clade</taxon>
        <taxon>Arundinoideae</taxon>
        <taxon>Arundineae</taxon>
        <taxon>Arundo</taxon>
    </lineage>
</organism>
<proteinExistence type="predicted"/>
<evidence type="ECO:0000313" key="1">
    <source>
        <dbReference type="EMBL" id="JAE19510.1"/>
    </source>
</evidence>
<protein>
    <submittedName>
        <fullName evidence="1">Uncharacterized protein</fullName>
    </submittedName>
</protein>
<reference evidence="1" key="1">
    <citation type="submission" date="2014-09" db="EMBL/GenBank/DDBJ databases">
        <authorList>
            <person name="Magalhaes I.L.F."/>
            <person name="Oliveira U."/>
            <person name="Santos F.R."/>
            <person name="Vidigal T.H.D.A."/>
            <person name="Brescovit A.D."/>
            <person name="Santos A.J."/>
        </authorList>
    </citation>
    <scope>NUCLEOTIDE SEQUENCE</scope>
    <source>
        <tissue evidence="1">Shoot tissue taken approximately 20 cm above the soil surface</tissue>
    </source>
</reference>
<dbReference type="AlphaFoldDB" id="A0A0A9G354"/>
<name>A0A0A9G354_ARUDO</name>
<accession>A0A0A9G354</accession>
<dbReference type="EMBL" id="GBRH01178386">
    <property type="protein sequence ID" value="JAE19510.1"/>
    <property type="molecule type" value="Transcribed_RNA"/>
</dbReference>
<reference evidence="1" key="2">
    <citation type="journal article" date="2015" name="Data Brief">
        <title>Shoot transcriptome of the giant reed, Arundo donax.</title>
        <authorList>
            <person name="Barrero R.A."/>
            <person name="Guerrero F.D."/>
            <person name="Moolhuijzen P."/>
            <person name="Goolsby J.A."/>
            <person name="Tidwell J."/>
            <person name="Bellgard S.E."/>
            <person name="Bellgard M.I."/>
        </authorList>
    </citation>
    <scope>NUCLEOTIDE SEQUENCE</scope>
    <source>
        <tissue evidence="1">Shoot tissue taken approximately 20 cm above the soil surface</tissue>
    </source>
</reference>
<sequence>MRNLDAARKMWRDALRLKDEVNNPGGKKEAGCNFVETGNTVWEFVSGDRDHPEYEVMCGIVRCLELHMRALIEKEFIFSGLVT</sequence>